<reference evidence="3 4" key="1">
    <citation type="submission" date="2016-07" db="EMBL/GenBank/DDBJ databases">
        <title>Pervasive Adenine N6-methylation of Active Genes in Fungi.</title>
        <authorList>
            <consortium name="DOE Joint Genome Institute"/>
            <person name="Mondo S.J."/>
            <person name="Dannebaum R.O."/>
            <person name="Kuo R.C."/>
            <person name="Labutti K."/>
            <person name="Haridas S."/>
            <person name="Kuo A."/>
            <person name="Salamov A."/>
            <person name="Ahrendt S.R."/>
            <person name="Lipzen A."/>
            <person name="Sullivan W."/>
            <person name="Andreopoulos W.B."/>
            <person name="Clum A."/>
            <person name="Lindquist E."/>
            <person name="Daum C."/>
            <person name="Ramamoorthy G.K."/>
            <person name="Gryganskyi A."/>
            <person name="Culley D."/>
            <person name="Magnuson J.K."/>
            <person name="James T.Y."/>
            <person name="O'Malley M.A."/>
            <person name="Stajich J.E."/>
            <person name="Spatafora J.W."/>
            <person name="Visel A."/>
            <person name="Grigoriev I.V."/>
        </authorList>
    </citation>
    <scope>NUCLEOTIDE SEQUENCE [LARGE SCALE GENOMIC DNA]</scope>
    <source>
        <strain evidence="3 4">CBS 129021</strain>
    </source>
</reference>
<evidence type="ECO:0000259" key="2">
    <source>
        <dbReference type="Pfam" id="PF01636"/>
    </source>
</evidence>
<dbReference type="GO" id="GO:0016301">
    <property type="term" value="F:kinase activity"/>
    <property type="evidence" value="ECO:0007669"/>
    <property type="project" value="UniProtKB-KW"/>
</dbReference>
<dbReference type="InParanoid" id="A0A1Y2EDM6"/>
<keyword evidence="3" id="KW-0418">Kinase</keyword>
<dbReference type="InterPro" id="IPR011009">
    <property type="entry name" value="Kinase-like_dom_sf"/>
</dbReference>
<comment type="caution">
    <text evidence="3">The sequence shown here is derived from an EMBL/GenBank/DDBJ whole genome shotgun (WGS) entry which is preliminary data.</text>
</comment>
<keyword evidence="4" id="KW-1185">Reference proteome</keyword>
<dbReference type="Proteomes" id="UP000193689">
    <property type="component" value="Unassembled WGS sequence"/>
</dbReference>
<gene>
    <name evidence="3" type="ORF">BCR38DRAFT_419731</name>
</gene>
<protein>
    <submittedName>
        <fullName evidence="3">Kinase-like domain-containing protein</fullName>
    </submittedName>
</protein>
<dbReference type="SUPFAM" id="SSF56112">
    <property type="entry name" value="Protein kinase-like (PK-like)"/>
    <property type="match status" value="1"/>
</dbReference>
<dbReference type="EMBL" id="MCFJ01000002">
    <property type="protein sequence ID" value="ORY69660.1"/>
    <property type="molecule type" value="Genomic_DNA"/>
</dbReference>
<dbReference type="Gene3D" id="3.30.200.20">
    <property type="entry name" value="Phosphorylase Kinase, domain 1"/>
    <property type="match status" value="1"/>
</dbReference>
<dbReference type="InterPro" id="IPR002575">
    <property type="entry name" value="Aminoglycoside_PTrfase"/>
</dbReference>
<dbReference type="AlphaFoldDB" id="A0A1Y2EDM6"/>
<dbReference type="Pfam" id="PF01636">
    <property type="entry name" value="APH"/>
    <property type="match status" value="1"/>
</dbReference>
<proteinExistence type="predicted"/>
<organism evidence="3 4">
    <name type="scientific">Pseudomassariella vexata</name>
    <dbReference type="NCBI Taxonomy" id="1141098"/>
    <lineage>
        <taxon>Eukaryota</taxon>
        <taxon>Fungi</taxon>
        <taxon>Dikarya</taxon>
        <taxon>Ascomycota</taxon>
        <taxon>Pezizomycotina</taxon>
        <taxon>Sordariomycetes</taxon>
        <taxon>Xylariomycetidae</taxon>
        <taxon>Amphisphaeriales</taxon>
        <taxon>Pseudomassariaceae</taxon>
        <taxon>Pseudomassariella</taxon>
    </lineage>
</organism>
<sequence>MRVTRHPSRSISPGSMTKLNEHHNESPAMVPSADKMLTQVLKGLEGTKYASTSLDPLAGGTGNFLYRAQLCHPLDDSTKEVVVKHGEGFAASSPNFQLPTDRCLIEAKCLSALASFPVESKITQPFSFVVKTPKCLLYDESTCTQIQELLPNAMDLKTYSLKYYASPTPDALEPQCRQFGAALGSWLHEFHRWSGQQSDLVQTTANNRDMRKIKHMINFQWLSQRLEKFPSTLAEAKEVFEEVSNMAAAEMDDDKLLPVIHGDFWTGNILVPNDPLQEGRKVNAYVIDWELAQLGVPNLDVGQMFAELYELWLYKKITAGLWMAQGFVEGYGKVSDQFAFRTAIQVGAHLVCFGTSVQGWGTPEQVEEVARTGKDIIVNAWRKNRTWFAGGDLACLFSPAE</sequence>
<feature type="domain" description="Aminoglycoside phosphotransferase" evidence="2">
    <location>
        <begin position="170"/>
        <end position="307"/>
    </location>
</feature>
<keyword evidence="3" id="KW-0808">Transferase</keyword>
<accession>A0A1Y2EDM6</accession>
<dbReference type="GeneID" id="63775549"/>
<feature type="region of interest" description="Disordered" evidence="1">
    <location>
        <begin position="1"/>
        <end position="29"/>
    </location>
</feature>
<evidence type="ECO:0000313" key="4">
    <source>
        <dbReference type="Proteomes" id="UP000193689"/>
    </source>
</evidence>
<feature type="compositionally biased region" description="Polar residues" evidence="1">
    <location>
        <begin position="9"/>
        <end position="18"/>
    </location>
</feature>
<evidence type="ECO:0000256" key="1">
    <source>
        <dbReference type="SAM" id="MobiDB-lite"/>
    </source>
</evidence>
<dbReference type="STRING" id="1141098.A0A1Y2EDM6"/>
<dbReference type="OrthoDB" id="25129at2759"/>
<name>A0A1Y2EDM6_9PEZI</name>
<evidence type="ECO:0000313" key="3">
    <source>
        <dbReference type="EMBL" id="ORY69660.1"/>
    </source>
</evidence>
<dbReference type="Gene3D" id="3.90.1200.10">
    <property type="match status" value="1"/>
</dbReference>
<dbReference type="RefSeq" id="XP_040719610.1">
    <property type="nucleotide sequence ID" value="XM_040859337.1"/>
</dbReference>